<dbReference type="AlphaFoldDB" id="A0AAD6DNG8"/>
<comment type="caution">
    <text evidence="1">The sequence shown here is derived from an EMBL/GenBank/DDBJ whole genome shotgun (WGS) entry which is preliminary data.</text>
</comment>
<dbReference type="EMBL" id="JAQJAE010000006">
    <property type="protein sequence ID" value="KAJ5589658.1"/>
    <property type="molecule type" value="Genomic_DNA"/>
</dbReference>
<reference evidence="1" key="2">
    <citation type="submission" date="2023-01" db="EMBL/GenBank/DDBJ databases">
        <authorList>
            <person name="Petersen C."/>
        </authorList>
    </citation>
    <scope>NUCLEOTIDE SEQUENCE</scope>
    <source>
        <strain evidence="1">IBT 12815</strain>
    </source>
</reference>
<dbReference type="Pfam" id="PF12520">
    <property type="entry name" value="DUF3723"/>
    <property type="match status" value="1"/>
</dbReference>
<dbReference type="RefSeq" id="XP_056748677.1">
    <property type="nucleotide sequence ID" value="XM_056903390.1"/>
</dbReference>
<dbReference type="Proteomes" id="UP001213799">
    <property type="component" value="Unassembled WGS sequence"/>
</dbReference>
<dbReference type="GeneID" id="81593632"/>
<organism evidence="1 2">
    <name type="scientific">Penicillium hordei</name>
    <dbReference type="NCBI Taxonomy" id="40994"/>
    <lineage>
        <taxon>Eukaryota</taxon>
        <taxon>Fungi</taxon>
        <taxon>Dikarya</taxon>
        <taxon>Ascomycota</taxon>
        <taxon>Pezizomycotina</taxon>
        <taxon>Eurotiomycetes</taxon>
        <taxon>Eurotiomycetidae</taxon>
        <taxon>Eurotiales</taxon>
        <taxon>Aspergillaceae</taxon>
        <taxon>Penicillium</taxon>
    </lineage>
</organism>
<evidence type="ECO:0000313" key="2">
    <source>
        <dbReference type="Proteomes" id="UP001213799"/>
    </source>
</evidence>
<reference evidence="1" key="1">
    <citation type="journal article" date="2023" name="IMA Fungus">
        <title>Comparative genomic study of the Penicillium genus elucidates a diverse pangenome and 15 lateral gene transfer events.</title>
        <authorList>
            <person name="Petersen C."/>
            <person name="Sorensen T."/>
            <person name="Nielsen M.R."/>
            <person name="Sondergaard T.E."/>
            <person name="Sorensen J.L."/>
            <person name="Fitzpatrick D.A."/>
            <person name="Frisvad J.C."/>
            <person name="Nielsen K.L."/>
        </authorList>
    </citation>
    <scope>NUCLEOTIDE SEQUENCE</scope>
    <source>
        <strain evidence="1">IBT 12815</strain>
    </source>
</reference>
<keyword evidence="2" id="KW-1185">Reference proteome</keyword>
<protein>
    <submittedName>
        <fullName evidence="1">Uncharacterized protein</fullName>
    </submittedName>
</protein>
<sequence>MPLVAKRMNLLAKDCNSTADAPIVDFNYLFFEEPHEYVGVRQYDQKNVDRLIHIFEIEGCCNLEPEHRIAAVVDSSNFTNALSMTGATEEQLLDPASQIALKFNDNARLVCVYGKHLLRAAEAVGESCWLVDIYNDGQSPSSVQWQILNVATRSSRFGAESASLKIF</sequence>
<gene>
    <name evidence="1" type="ORF">N7537_012336</name>
</gene>
<dbReference type="InterPro" id="IPR022198">
    <property type="entry name" value="DUF3723"/>
</dbReference>
<name>A0AAD6DNG8_9EURO</name>
<proteinExistence type="predicted"/>
<accession>A0AAD6DNG8</accession>
<evidence type="ECO:0000313" key="1">
    <source>
        <dbReference type="EMBL" id="KAJ5589658.1"/>
    </source>
</evidence>